<feature type="domain" description="Phage capsid-like C-terminal" evidence="3">
    <location>
        <begin position="111"/>
        <end position="395"/>
    </location>
</feature>
<dbReference type="NCBIfam" id="TIGR01554">
    <property type="entry name" value="major_cap_HK97"/>
    <property type="match status" value="1"/>
</dbReference>
<dbReference type="GO" id="GO:0044423">
    <property type="term" value="C:virion component"/>
    <property type="evidence" value="ECO:0007669"/>
    <property type="project" value="UniProtKB-KW"/>
</dbReference>
<proteinExistence type="predicted"/>
<keyword evidence="2" id="KW-0946">Virion</keyword>
<protein>
    <recommendedName>
        <fullName evidence="3">Phage capsid-like C-terminal domain-containing protein</fullName>
    </recommendedName>
</protein>
<gene>
    <name evidence="4" type="ORF">LCGC14_2150270</name>
</gene>
<organism evidence="4">
    <name type="scientific">marine sediment metagenome</name>
    <dbReference type="NCBI Taxonomy" id="412755"/>
    <lineage>
        <taxon>unclassified sequences</taxon>
        <taxon>metagenomes</taxon>
        <taxon>ecological metagenomes</taxon>
    </lineage>
</organism>
<sequence>MKELVELMALMGDLNKSVGGVKEGQDSLIERVNTVDKNITGMESRVRVIEESNRTKAIPSVPGVNAGKEKFSLQRMAYAIASKDWRDAKYEDEVIRACMTKALSVGTTTAGGFLVPAEAITELVELIRAKTVTRELGATVLDGLIGSPVEIPTQTGGATMYWVGENAAITESQETTGQISMTPNQASVLVKMSNRLIRLSNPSAERMVREDMARVLALGIDLAALRGSGSANQPTGIANTGSILTVAIGTDGGVPSIANLESMLYQMELANTDNGKMGWALHPRTWNTLRALKDAENRYYLRPDLAKTDAFTLLGYPIRKTTQIPINLVKGSSGSVCSEIYLGNWQELIIAMWGGLEFMASQETSDAFAKNQTWIRVIQEIDIALRHAESFCLVNDAKAS</sequence>
<comment type="subcellular location">
    <subcellularLocation>
        <location evidence="1">Virion</location>
    </subcellularLocation>
</comment>
<evidence type="ECO:0000313" key="4">
    <source>
        <dbReference type="EMBL" id="KKL65909.1"/>
    </source>
</evidence>
<comment type="caution">
    <text evidence="4">The sequence shown here is derived from an EMBL/GenBank/DDBJ whole genome shotgun (WGS) entry which is preliminary data.</text>
</comment>
<evidence type="ECO:0000259" key="3">
    <source>
        <dbReference type="Pfam" id="PF05065"/>
    </source>
</evidence>
<name>A0A0F9DVX4_9ZZZZ</name>
<accession>A0A0F9DVX4</accession>
<reference evidence="4" key="1">
    <citation type="journal article" date="2015" name="Nature">
        <title>Complex archaea that bridge the gap between prokaryotes and eukaryotes.</title>
        <authorList>
            <person name="Spang A."/>
            <person name="Saw J.H."/>
            <person name="Jorgensen S.L."/>
            <person name="Zaremba-Niedzwiedzka K."/>
            <person name="Martijn J."/>
            <person name="Lind A.E."/>
            <person name="van Eijk R."/>
            <person name="Schleper C."/>
            <person name="Guy L."/>
            <person name="Ettema T.J."/>
        </authorList>
    </citation>
    <scope>NUCLEOTIDE SEQUENCE</scope>
</reference>
<dbReference type="AlphaFoldDB" id="A0A0F9DVX4"/>
<dbReference type="EMBL" id="LAZR01027380">
    <property type="protein sequence ID" value="KKL65909.1"/>
    <property type="molecule type" value="Genomic_DNA"/>
</dbReference>
<dbReference type="InterPro" id="IPR054612">
    <property type="entry name" value="Phage_capsid-like_C"/>
</dbReference>
<evidence type="ECO:0000256" key="2">
    <source>
        <dbReference type="ARBA" id="ARBA00022844"/>
    </source>
</evidence>
<dbReference type="Gene3D" id="3.30.2400.10">
    <property type="entry name" value="Major capsid protein gp5"/>
    <property type="match status" value="1"/>
</dbReference>
<dbReference type="SUPFAM" id="SSF56563">
    <property type="entry name" value="Major capsid protein gp5"/>
    <property type="match status" value="1"/>
</dbReference>
<dbReference type="Pfam" id="PF05065">
    <property type="entry name" value="Phage_capsid"/>
    <property type="match status" value="1"/>
</dbReference>
<dbReference type="Gene3D" id="3.30.2320.10">
    <property type="entry name" value="hypothetical protein PF0899 domain"/>
    <property type="match status" value="1"/>
</dbReference>
<evidence type="ECO:0000256" key="1">
    <source>
        <dbReference type="ARBA" id="ARBA00004328"/>
    </source>
</evidence>
<dbReference type="InterPro" id="IPR024455">
    <property type="entry name" value="Phage_capsid"/>
</dbReference>